<reference evidence="2 3" key="1">
    <citation type="journal article" date="2021" name="Commun. Biol.">
        <title>The genome of Shorea leprosula (Dipterocarpaceae) highlights the ecological relevance of drought in aseasonal tropical rainforests.</title>
        <authorList>
            <person name="Ng K.K.S."/>
            <person name="Kobayashi M.J."/>
            <person name="Fawcett J.A."/>
            <person name="Hatakeyama M."/>
            <person name="Paape T."/>
            <person name="Ng C.H."/>
            <person name="Ang C.C."/>
            <person name="Tnah L.H."/>
            <person name="Lee C.T."/>
            <person name="Nishiyama T."/>
            <person name="Sese J."/>
            <person name="O'Brien M.J."/>
            <person name="Copetti D."/>
            <person name="Mohd Noor M.I."/>
            <person name="Ong R.C."/>
            <person name="Putra M."/>
            <person name="Sireger I.Z."/>
            <person name="Indrioko S."/>
            <person name="Kosugi Y."/>
            <person name="Izuno A."/>
            <person name="Isagi Y."/>
            <person name="Lee S.L."/>
            <person name="Shimizu K.K."/>
        </authorList>
    </citation>
    <scope>NUCLEOTIDE SEQUENCE [LARGE SCALE GENOMIC DNA]</scope>
    <source>
        <strain evidence="2">214</strain>
    </source>
</reference>
<gene>
    <name evidence="2" type="ORF">SLEP1_g14275</name>
</gene>
<organism evidence="2 3">
    <name type="scientific">Rubroshorea leprosula</name>
    <dbReference type="NCBI Taxonomy" id="152421"/>
    <lineage>
        <taxon>Eukaryota</taxon>
        <taxon>Viridiplantae</taxon>
        <taxon>Streptophyta</taxon>
        <taxon>Embryophyta</taxon>
        <taxon>Tracheophyta</taxon>
        <taxon>Spermatophyta</taxon>
        <taxon>Magnoliopsida</taxon>
        <taxon>eudicotyledons</taxon>
        <taxon>Gunneridae</taxon>
        <taxon>Pentapetalae</taxon>
        <taxon>rosids</taxon>
        <taxon>malvids</taxon>
        <taxon>Malvales</taxon>
        <taxon>Dipterocarpaceae</taxon>
        <taxon>Rubroshorea</taxon>
    </lineage>
</organism>
<dbReference type="EMBL" id="BPVZ01000017">
    <property type="protein sequence ID" value="GKV01740.1"/>
    <property type="molecule type" value="Genomic_DNA"/>
</dbReference>
<accession>A0AAV5ISB8</accession>
<dbReference type="AlphaFoldDB" id="A0AAV5ISB8"/>
<comment type="caution">
    <text evidence="2">The sequence shown here is derived from an EMBL/GenBank/DDBJ whole genome shotgun (WGS) entry which is preliminary data.</text>
</comment>
<evidence type="ECO:0000313" key="3">
    <source>
        <dbReference type="Proteomes" id="UP001054252"/>
    </source>
</evidence>
<name>A0AAV5ISB8_9ROSI</name>
<feature type="compositionally biased region" description="Gly residues" evidence="1">
    <location>
        <begin position="33"/>
        <end position="49"/>
    </location>
</feature>
<evidence type="ECO:0000256" key="1">
    <source>
        <dbReference type="SAM" id="MobiDB-lite"/>
    </source>
</evidence>
<keyword evidence="3" id="KW-1185">Reference proteome</keyword>
<sequence length="116" mass="12590">MDRNWNVGLEKERGSVSQEMFLARGLGVDGGIGGLGGDGGGDGGGGGTGRLNPSGSGREGGDNHGVEEYYERMVEQNPGEPLFLRNYAQFLLETMKHLFWSRGVLLSSHISRSYRW</sequence>
<protein>
    <submittedName>
        <fullName evidence="2">Uncharacterized protein</fullName>
    </submittedName>
</protein>
<evidence type="ECO:0000313" key="2">
    <source>
        <dbReference type="EMBL" id="GKV01740.1"/>
    </source>
</evidence>
<dbReference type="Proteomes" id="UP001054252">
    <property type="component" value="Unassembled WGS sequence"/>
</dbReference>
<proteinExistence type="predicted"/>
<feature type="region of interest" description="Disordered" evidence="1">
    <location>
        <begin position="33"/>
        <end position="66"/>
    </location>
</feature>